<reference evidence="13" key="1">
    <citation type="journal article" date="2018" name="Sci. Rep.">
        <title>Lignite coal burning seam in the remote Altai Mountains harbors a hydrogen-driven thermophilic microbial community.</title>
        <authorList>
            <person name="Kadnikov V.V."/>
            <person name="Mardanov A.V."/>
            <person name="Ivasenko D.A."/>
            <person name="Antsiferov D.V."/>
            <person name="Beletsky A.V."/>
            <person name="Karnachuk O.V."/>
            <person name="Ravin N.V."/>
        </authorList>
    </citation>
    <scope>NUCLEOTIDE SEQUENCE [LARGE SCALE GENOMIC DNA]</scope>
</reference>
<dbReference type="CDD" id="cd00187">
    <property type="entry name" value="TOP4c"/>
    <property type="match status" value="1"/>
</dbReference>
<dbReference type="PROSITE" id="PS52040">
    <property type="entry name" value="TOPO_IIA"/>
    <property type="match status" value="1"/>
</dbReference>
<feature type="coiled-coil region" evidence="10">
    <location>
        <begin position="446"/>
        <end position="494"/>
    </location>
</feature>
<evidence type="ECO:0000313" key="13">
    <source>
        <dbReference type="Proteomes" id="UP000244338"/>
    </source>
</evidence>
<dbReference type="GO" id="GO:0009330">
    <property type="term" value="C:DNA topoisomerase type II (double strand cut, ATP-hydrolyzing) complex"/>
    <property type="evidence" value="ECO:0007669"/>
    <property type="project" value="TreeGrafter"/>
</dbReference>
<dbReference type="FunFam" id="2.120.10.90:FF:000004">
    <property type="entry name" value="DNA gyrase subunit A"/>
    <property type="match status" value="1"/>
</dbReference>
<dbReference type="Pfam" id="PF00521">
    <property type="entry name" value="DNA_topoisoIV"/>
    <property type="match status" value="1"/>
</dbReference>
<dbReference type="EMBL" id="PEBX01000021">
    <property type="protein sequence ID" value="PTQ56694.1"/>
    <property type="molecule type" value="Genomic_DNA"/>
</dbReference>
<dbReference type="InterPro" id="IPR013758">
    <property type="entry name" value="Topo_IIA_A/C_ab"/>
</dbReference>
<comment type="function">
    <text evidence="8">A type II topoisomerase that negatively supercoils closed circular double-stranded (ds) DNA in an ATP-dependent manner to modulate DNA topology and maintain chromosomes in an underwound state. Negative supercoiling favors strand separation, and DNA replication, transcription, recombination and repair, all of which involve strand separation. Also able to catalyze the interconversion of other topological isomers of dsDNA rings, including catenanes and knotted rings. Type II topoisomerases break and join 2 DNA strands simultaneously in an ATP-dependent manner.</text>
</comment>
<evidence type="ECO:0000256" key="6">
    <source>
        <dbReference type="ARBA" id="ARBA00023125"/>
    </source>
</evidence>
<organism evidence="12 13">
    <name type="scientific">Candidatus Carbonibacillus altaicus</name>
    <dbReference type="NCBI Taxonomy" id="2163959"/>
    <lineage>
        <taxon>Bacteria</taxon>
        <taxon>Bacillati</taxon>
        <taxon>Bacillota</taxon>
        <taxon>Bacilli</taxon>
        <taxon>Bacillales</taxon>
        <taxon>Candidatus Carbonibacillus</taxon>
    </lineage>
</organism>
<comment type="subcellular location">
    <subcellularLocation>
        <location evidence="8">Cytoplasm</location>
    </subcellularLocation>
</comment>
<dbReference type="InterPro" id="IPR013757">
    <property type="entry name" value="Topo_IIA_A_a_sf"/>
</dbReference>
<dbReference type="Gene3D" id="3.30.1360.40">
    <property type="match status" value="1"/>
</dbReference>
<feature type="domain" description="Topo IIA-type catalytic" evidence="11">
    <location>
        <begin position="31"/>
        <end position="508"/>
    </location>
</feature>
<dbReference type="GO" id="GO:0005694">
    <property type="term" value="C:chromosome"/>
    <property type="evidence" value="ECO:0007669"/>
    <property type="project" value="InterPro"/>
</dbReference>
<evidence type="ECO:0000256" key="1">
    <source>
        <dbReference type="ARBA" id="ARBA00000185"/>
    </source>
</evidence>
<dbReference type="GO" id="GO:0005524">
    <property type="term" value="F:ATP binding"/>
    <property type="evidence" value="ECO:0007669"/>
    <property type="project" value="UniProtKB-UniRule"/>
</dbReference>
<evidence type="ECO:0000256" key="3">
    <source>
        <dbReference type="ARBA" id="ARBA00022741"/>
    </source>
</evidence>
<keyword evidence="6 8" id="KW-0238">DNA-binding</keyword>
<dbReference type="SUPFAM" id="SSF56719">
    <property type="entry name" value="Type II DNA topoisomerase"/>
    <property type="match status" value="1"/>
</dbReference>
<comment type="caution">
    <text evidence="12">The sequence shown here is derived from an EMBL/GenBank/DDBJ whole genome shotgun (WGS) entry which is preliminary data.</text>
</comment>
<dbReference type="NCBIfam" id="TIGR01063">
    <property type="entry name" value="gyrA"/>
    <property type="match status" value="1"/>
</dbReference>
<dbReference type="AlphaFoldDB" id="A0A2R6Y1Y5"/>
<dbReference type="Gene3D" id="3.90.199.10">
    <property type="entry name" value="Topoisomerase II, domain 5"/>
    <property type="match status" value="1"/>
</dbReference>
<dbReference type="HAMAP" id="MF_01897">
    <property type="entry name" value="GyrA"/>
    <property type="match status" value="1"/>
</dbReference>
<dbReference type="PANTHER" id="PTHR43493">
    <property type="entry name" value="DNA GYRASE/TOPOISOMERASE SUBUNIT A"/>
    <property type="match status" value="1"/>
</dbReference>
<dbReference type="GO" id="GO:0003677">
    <property type="term" value="F:DNA binding"/>
    <property type="evidence" value="ECO:0007669"/>
    <property type="project" value="UniProtKB-UniRule"/>
</dbReference>
<keyword evidence="8" id="KW-0963">Cytoplasm</keyword>
<comment type="similarity">
    <text evidence="2 8">Belongs to the type II topoisomerase GyrA/ParC subunit family.</text>
</comment>
<dbReference type="FunFam" id="3.90.199.10:FF:000001">
    <property type="entry name" value="DNA gyrase subunit A"/>
    <property type="match status" value="1"/>
</dbReference>
<dbReference type="GO" id="GO:0034335">
    <property type="term" value="F:DNA negative supercoiling activity"/>
    <property type="evidence" value="ECO:0007669"/>
    <property type="project" value="UniProtKB-ARBA"/>
</dbReference>
<dbReference type="InterPro" id="IPR013760">
    <property type="entry name" value="Topo_IIA-like_dom_sf"/>
</dbReference>
<name>A0A2R6Y1Y5_9BACL</name>
<keyword evidence="3 8" id="KW-0547">Nucleotide-binding</keyword>
<evidence type="ECO:0000259" key="11">
    <source>
        <dbReference type="PROSITE" id="PS52040"/>
    </source>
</evidence>
<dbReference type="NCBIfam" id="NF004043">
    <property type="entry name" value="PRK05560.1"/>
    <property type="match status" value="1"/>
</dbReference>
<evidence type="ECO:0000256" key="10">
    <source>
        <dbReference type="SAM" id="Coils"/>
    </source>
</evidence>
<dbReference type="NCBIfam" id="NF004044">
    <property type="entry name" value="PRK05561.1"/>
    <property type="match status" value="1"/>
</dbReference>
<evidence type="ECO:0000256" key="8">
    <source>
        <dbReference type="HAMAP-Rule" id="MF_01897"/>
    </source>
</evidence>
<evidence type="ECO:0000256" key="7">
    <source>
        <dbReference type="ARBA" id="ARBA00023235"/>
    </source>
</evidence>
<dbReference type="InterPro" id="IPR035516">
    <property type="entry name" value="Gyrase/topoIV_suA_C"/>
</dbReference>
<dbReference type="GO" id="GO:0006265">
    <property type="term" value="P:DNA topological change"/>
    <property type="evidence" value="ECO:0007669"/>
    <property type="project" value="UniProtKB-UniRule"/>
</dbReference>
<dbReference type="GO" id="GO:0006261">
    <property type="term" value="P:DNA-templated DNA replication"/>
    <property type="evidence" value="ECO:0007669"/>
    <property type="project" value="UniProtKB-UniRule"/>
</dbReference>
<comment type="miscellaneous">
    <text evidence="8">Few gyrases are as efficient as E.coli at forming negative supercoils. Not all organisms have 2 type II topoisomerases; in organisms with a single type II topoisomerase this enzyme also has to decatenate newly replicated chromosomes.</text>
</comment>
<gene>
    <name evidence="8" type="primary">gyrA</name>
    <name evidence="12" type="ORF">BSOLF_2745</name>
</gene>
<evidence type="ECO:0000256" key="5">
    <source>
        <dbReference type="ARBA" id="ARBA00023029"/>
    </source>
</evidence>
<dbReference type="SUPFAM" id="SSF101904">
    <property type="entry name" value="GyrA/ParC C-terminal domain-like"/>
    <property type="match status" value="1"/>
</dbReference>
<evidence type="ECO:0000256" key="4">
    <source>
        <dbReference type="ARBA" id="ARBA00022840"/>
    </source>
</evidence>
<dbReference type="InterPro" id="IPR002205">
    <property type="entry name" value="Topo_IIA_dom_A"/>
</dbReference>
<keyword evidence="10" id="KW-0175">Coiled coil</keyword>
<dbReference type="Gene3D" id="1.10.268.10">
    <property type="entry name" value="Topoisomerase, domain 3"/>
    <property type="match status" value="1"/>
</dbReference>
<dbReference type="PANTHER" id="PTHR43493:SF5">
    <property type="entry name" value="DNA GYRASE SUBUNIT A, CHLOROPLASTIC_MITOCHONDRIAL"/>
    <property type="match status" value="1"/>
</dbReference>
<evidence type="ECO:0000256" key="2">
    <source>
        <dbReference type="ARBA" id="ARBA00008263"/>
    </source>
</evidence>
<dbReference type="InterPro" id="IPR006691">
    <property type="entry name" value="GyrA/parC_rep"/>
</dbReference>
<dbReference type="Proteomes" id="UP000244338">
    <property type="component" value="Unassembled WGS sequence"/>
</dbReference>
<keyword evidence="4 8" id="KW-0067">ATP-binding</keyword>
<keyword evidence="7 8" id="KW-0413">Isomerase</keyword>
<comment type="catalytic activity">
    <reaction evidence="1 8 9">
        <text>ATP-dependent breakage, passage and rejoining of double-stranded DNA.</text>
        <dbReference type="EC" id="5.6.2.2"/>
    </reaction>
</comment>
<dbReference type="GO" id="GO:0005737">
    <property type="term" value="C:cytoplasm"/>
    <property type="evidence" value="ECO:0007669"/>
    <property type="project" value="UniProtKB-SubCell"/>
</dbReference>
<dbReference type="Gene3D" id="2.120.10.90">
    <property type="entry name" value="DNA gyrase/topoisomerase IV, subunit A, C-terminal"/>
    <property type="match status" value="1"/>
</dbReference>
<dbReference type="InterPro" id="IPR005743">
    <property type="entry name" value="GyrA"/>
</dbReference>
<sequence length="821" mass="91511">MLDEQKVVGISQEMKSSFIDYAMSVIVSRALPDVRDGLKPVHRRILYAMLQEGMTPDRPQKKSAHIVGGVIAKYHPHGDAAVYETMVRMAQDFSYRYPLVDGQGNFGSVDGDAPAAMRYTEARLAPIAMQMLRDIKKDTVDFQDNYDGSEKEPTVLPARFPQLLANGASGIAVGMATNIPPHNLSELIDALFVLLDDEDASDEAIIKKIPGPDFPTGGIILGRDGIEKAYTTGRGSIIVRARTEVEPMSGGRFRIIATELPYQVNKARLIEKIAELVRDKKLDGITDLRDESDREGMRIVIEVRRDTNPHVLLNNLYKHTQMQTTFGVIMLALVDGRPEVLSLKAMLKAYLDHQKTVVRRRTAHDLDKASARKHIIDGLKKAIDIVDALVDRHGPIRSARDRKEARQNLMQEVFTIDGKAYPMGFTEAQADAILEMRLEQLTGLSIERLLQEEAELAQNITEYERILADPDALKAVIRKELQEVQDAFRDARRTHIVEADGSFSMDDLIDDEAVVISLSHHGYIKRVNASEYKAQRRGGRGVQGVGLGADDFIEHLLSTSAHQTILFFTNRGRVYRLRAYDIPAFSRQAKGMAIVNLLELDPGERIQTMIDVQDFNPDRYLFFVTKQGMVKRTALSEFMSIRRVGLLALTLREDDELISVRLTRGAGEMILGTRKGFAIRFKEEDVRPMGRTASGVRGIDLSSGDEVIGADEVKPDHYVLTVTRLGFGKRTPIEEYRLQSRGGKGIKAFQLTDKVGALAGLAIVKEEDEVMIISENGVLIRIPVRDISVLGRVTQGVRLIRMDEGDLVAAIAHAPQEDEGD</sequence>
<protein>
    <recommendedName>
        <fullName evidence="8">DNA gyrase subunit A</fullName>
        <ecNumber evidence="8">5.6.2.2</ecNumber>
    </recommendedName>
</protein>
<dbReference type="EC" id="5.6.2.2" evidence="8"/>
<evidence type="ECO:0000313" key="12">
    <source>
        <dbReference type="EMBL" id="PTQ56694.1"/>
    </source>
</evidence>
<feature type="short sequence motif" description="GyrA-box" evidence="8">
    <location>
        <begin position="535"/>
        <end position="541"/>
    </location>
</feature>
<accession>A0A2R6Y1Y5</accession>
<feature type="active site" description="O-(5'-phospho-DNA)-tyrosine intermediate" evidence="8 9">
    <location>
        <position position="119"/>
    </location>
</feature>
<dbReference type="Pfam" id="PF03989">
    <property type="entry name" value="DNA_gyraseA_C"/>
    <property type="match status" value="6"/>
</dbReference>
<proteinExistence type="inferred from homology"/>
<dbReference type="FunFam" id="3.30.1360.40:FF:000002">
    <property type="entry name" value="DNA gyrase subunit A"/>
    <property type="match status" value="1"/>
</dbReference>
<comment type="subunit">
    <text evidence="8">Heterotetramer, composed of two GyrA and two GyrB chains. In the heterotetramer, GyrA contains the active site tyrosine that forms a transient covalent intermediate with DNA, while GyrB binds cofactors and catalyzes ATP hydrolysis.</text>
</comment>
<dbReference type="InterPro" id="IPR050220">
    <property type="entry name" value="Type_II_DNA_Topoisomerases"/>
</dbReference>
<dbReference type="SMART" id="SM00434">
    <property type="entry name" value="TOP4c"/>
    <property type="match status" value="1"/>
</dbReference>
<keyword evidence="5 8" id="KW-0799">Topoisomerase</keyword>
<evidence type="ECO:0000256" key="9">
    <source>
        <dbReference type="PROSITE-ProRule" id="PRU01384"/>
    </source>
</evidence>